<evidence type="ECO:0000256" key="2">
    <source>
        <dbReference type="ARBA" id="ARBA00022475"/>
    </source>
</evidence>
<dbReference type="EMBL" id="LMWI01000001">
    <property type="protein sequence ID" value="KUJ48504.1"/>
    <property type="molecule type" value="Genomic_DNA"/>
</dbReference>
<evidence type="ECO:0000256" key="8">
    <source>
        <dbReference type="SAM" id="Coils"/>
    </source>
</evidence>
<keyword evidence="4" id="KW-0547">Nucleotide-binding</keyword>
<dbReference type="GO" id="GO:0000166">
    <property type="term" value="F:nucleotide binding"/>
    <property type="evidence" value="ECO:0007669"/>
    <property type="project" value="UniProtKB-KW"/>
</dbReference>
<feature type="coiled-coil region" evidence="8">
    <location>
        <begin position="12"/>
        <end position="39"/>
    </location>
</feature>
<comment type="subcellular location">
    <subcellularLocation>
        <location evidence="1">Cell membrane</location>
    </subcellularLocation>
</comment>
<evidence type="ECO:0000256" key="1">
    <source>
        <dbReference type="ARBA" id="ARBA00004236"/>
    </source>
</evidence>
<dbReference type="AlphaFoldDB" id="A0A9X0I7M9"/>
<sequence length="167" mass="18598">MHRRNTGQAAAVRLTERLLAEAREELRRADAKAVQWLSLFGGALLALVTVLVGVSWSPRHLTGTVAWTWWSGVLCGAAALLSLIMALLPRPNGDQELQLVAYFGHVHKLRDPVLVQRYVERVAHDTLPSLIYQLCWISRLAMTKYRWTRAGTVFSMLAAALIAVSLL</sequence>
<feature type="transmembrane region" description="Helical" evidence="9">
    <location>
        <begin position="68"/>
        <end position="88"/>
    </location>
</feature>
<dbReference type="InterPro" id="IPR043760">
    <property type="entry name" value="PycTM_dom"/>
</dbReference>
<accession>A0A9X0I7M9</accession>
<dbReference type="Proteomes" id="UP000053246">
    <property type="component" value="Unassembled WGS sequence"/>
</dbReference>
<dbReference type="GO" id="GO:0051607">
    <property type="term" value="P:defense response to virus"/>
    <property type="evidence" value="ECO:0007669"/>
    <property type="project" value="UniProtKB-KW"/>
</dbReference>
<evidence type="ECO:0000313" key="12">
    <source>
        <dbReference type="Proteomes" id="UP000053246"/>
    </source>
</evidence>
<dbReference type="GO" id="GO:0005886">
    <property type="term" value="C:plasma membrane"/>
    <property type="evidence" value="ECO:0007669"/>
    <property type="project" value="UniProtKB-SubCell"/>
</dbReference>
<organism evidence="11 12">
    <name type="scientific">Micromonospora maris</name>
    <dbReference type="NCBI Taxonomy" id="1003110"/>
    <lineage>
        <taxon>Bacteria</taxon>
        <taxon>Bacillati</taxon>
        <taxon>Actinomycetota</taxon>
        <taxon>Actinomycetes</taxon>
        <taxon>Micromonosporales</taxon>
        <taxon>Micromonosporaceae</taxon>
        <taxon>Micromonospora</taxon>
    </lineage>
</organism>
<keyword evidence="12" id="KW-1185">Reference proteome</keyword>
<evidence type="ECO:0000256" key="9">
    <source>
        <dbReference type="SAM" id="Phobius"/>
    </source>
</evidence>
<dbReference type="RefSeq" id="WP_050814546.1">
    <property type="nucleotide sequence ID" value="NZ_LMWI01000001.1"/>
</dbReference>
<feature type="transmembrane region" description="Helical" evidence="9">
    <location>
        <begin position="147"/>
        <end position="166"/>
    </location>
</feature>
<evidence type="ECO:0000259" key="10">
    <source>
        <dbReference type="Pfam" id="PF18967"/>
    </source>
</evidence>
<dbReference type="Pfam" id="PF18967">
    <property type="entry name" value="PycTM"/>
    <property type="match status" value="1"/>
</dbReference>
<evidence type="ECO:0000256" key="4">
    <source>
        <dbReference type="ARBA" id="ARBA00022741"/>
    </source>
</evidence>
<evidence type="ECO:0000256" key="3">
    <source>
        <dbReference type="ARBA" id="ARBA00022692"/>
    </source>
</evidence>
<keyword evidence="5 9" id="KW-1133">Transmembrane helix</keyword>
<evidence type="ECO:0000256" key="7">
    <source>
        <dbReference type="ARBA" id="ARBA00023136"/>
    </source>
</evidence>
<keyword evidence="6" id="KW-0051">Antiviral defense</keyword>
<feature type="transmembrane region" description="Helical" evidence="9">
    <location>
        <begin position="36"/>
        <end position="56"/>
    </location>
</feature>
<gene>
    <name evidence="11" type="ORF">ADL17_05525</name>
</gene>
<evidence type="ECO:0000256" key="6">
    <source>
        <dbReference type="ARBA" id="ARBA00023118"/>
    </source>
</evidence>
<keyword evidence="2" id="KW-1003">Cell membrane</keyword>
<keyword evidence="7 9" id="KW-0472">Membrane</keyword>
<protein>
    <recommendedName>
        <fullName evidence="10">Pycsar effector protein domain-containing protein</fullName>
    </recommendedName>
</protein>
<evidence type="ECO:0000256" key="5">
    <source>
        <dbReference type="ARBA" id="ARBA00022989"/>
    </source>
</evidence>
<keyword evidence="3 9" id="KW-0812">Transmembrane</keyword>
<name>A0A9X0I7M9_9ACTN</name>
<evidence type="ECO:0000313" key="11">
    <source>
        <dbReference type="EMBL" id="KUJ48504.1"/>
    </source>
</evidence>
<comment type="caution">
    <text evidence="11">The sequence shown here is derived from an EMBL/GenBank/DDBJ whole genome shotgun (WGS) entry which is preliminary data.</text>
</comment>
<feature type="domain" description="Pycsar effector protein" evidence="10">
    <location>
        <begin position="16"/>
        <end position="166"/>
    </location>
</feature>
<proteinExistence type="predicted"/>
<keyword evidence="8" id="KW-0175">Coiled coil</keyword>
<reference evidence="11 12" key="1">
    <citation type="submission" date="2015-10" db="EMBL/GenBank/DDBJ databases">
        <authorList>
            <person name="Ju K.-S."/>
            <person name="Doroghazi J.R."/>
            <person name="Metcalf W.W."/>
        </authorList>
    </citation>
    <scope>NUCLEOTIDE SEQUENCE [LARGE SCALE GENOMIC DNA]</scope>
    <source>
        <strain evidence="11 12">NRRL B-24793</strain>
    </source>
</reference>